<feature type="region of interest" description="Disordered" evidence="8">
    <location>
        <begin position="1"/>
        <end position="41"/>
    </location>
</feature>
<dbReference type="RefSeq" id="WP_244366076.1">
    <property type="nucleotide sequence ID" value="NZ_JAALLH010000001.1"/>
</dbReference>
<comment type="caution">
    <text evidence="10">The sequence shown here is derived from an EMBL/GenBank/DDBJ whole genome shotgun (WGS) entry which is preliminary data.</text>
</comment>
<evidence type="ECO:0000259" key="9">
    <source>
        <dbReference type="PROSITE" id="PS50928"/>
    </source>
</evidence>
<dbReference type="AlphaFoldDB" id="A0A7X6AU46"/>
<feature type="domain" description="ABC transmembrane type-1" evidence="9">
    <location>
        <begin position="106"/>
        <end position="320"/>
    </location>
</feature>
<keyword evidence="4 7" id="KW-0812">Transmembrane</keyword>
<dbReference type="Gene3D" id="1.10.3720.10">
    <property type="entry name" value="MetI-like"/>
    <property type="match status" value="1"/>
</dbReference>
<keyword evidence="3" id="KW-1003">Cell membrane</keyword>
<dbReference type="PANTHER" id="PTHR30193:SF41">
    <property type="entry name" value="DIACETYLCHITOBIOSE UPTAKE SYSTEM PERMEASE PROTEIN NGCF"/>
    <property type="match status" value="1"/>
</dbReference>
<name>A0A7X6AU46_STRMQ</name>
<evidence type="ECO:0000256" key="6">
    <source>
        <dbReference type="ARBA" id="ARBA00023136"/>
    </source>
</evidence>
<dbReference type="InterPro" id="IPR000515">
    <property type="entry name" value="MetI-like"/>
</dbReference>
<feature type="transmembrane region" description="Helical" evidence="7">
    <location>
        <begin position="110"/>
        <end position="132"/>
    </location>
</feature>
<evidence type="ECO:0000256" key="7">
    <source>
        <dbReference type="RuleBase" id="RU363032"/>
    </source>
</evidence>
<dbReference type="PANTHER" id="PTHR30193">
    <property type="entry name" value="ABC TRANSPORTER PERMEASE PROTEIN"/>
    <property type="match status" value="1"/>
</dbReference>
<dbReference type="GO" id="GO:0005886">
    <property type="term" value="C:plasma membrane"/>
    <property type="evidence" value="ECO:0007669"/>
    <property type="project" value="UniProtKB-SubCell"/>
</dbReference>
<keyword evidence="5 7" id="KW-1133">Transmembrane helix</keyword>
<feature type="transmembrane region" description="Helical" evidence="7">
    <location>
        <begin position="299"/>
        <end position="321"/>
    </location>
</feature>
<organism evidence="10 11">
    <name type="scientific">Streptomyces malaysiensis</name>
    <dbReference type="NCBI Taxonomy" id="92644"/>
    <lineage>
        <taxon>Bacteria</taxon>
        <taxon>Bacillati</taxon>
        <taxon>Actinomycetota</taxon>
        <taxon>Actinomycetes</taxon>
        <taxon>Kitasatosporales</taxon>
        <taxon>Streptomycetaceae</taxon>
        <taxon>Streptomyces</taxon>
        <taxon>Streptomyces violaceusniger group</taxon>
    </lineage>
</organism>
<dbReference type="PROSITE" id="PS50928">
    <property type="entry name" value="ABC_TM1"/>
    <property type="match status" value="1"/>
</dbReference>
<proteinExistence type="inferred from homology"/>
<dbReference type="Proteomes" id="UP000536624">
    <property type="component" value="Unassembled WGS sequence"/>
</dbReference>
<dbReference type="Pfam" id="PF00528">
    <property type="entry name" value="BPD_transp_1"/>
    <property type="match status" value="1"/>
</dbReference>
<evidence type="ECO:0000256" key="4">
    <source>
        <dbReference type="ARBA" id="ARBA00022692"/>
    </source>
</evidence>
<gene>
    <name evidence="10" type="ORF">SMALB_0399</name>
</gene>
<dbReference type="EMBL" id="JAALLH010000001">
    <property type="protein sequence ID" value="NIY62483.1"/>
    <property type="molecule type" value="Genomic_DNA"/>
</dbReference>
<comment type="similarity">
    <text evidence="7">Belongs to the binding-protein-dependent transport system permease family.</text>
</comment>
<evidence type="ECO:0000256" key="8">
    <source>
        <dbReference type="SAM" id="MobiDB-lite"/>
    </source>
</evidence>
<feature type="transmembrane region" description="Helical" evidence="7">
    <location>
        <begin position="144"/>
        <end position="164"/>
    </location>
</feature>
<evidence type="ECO:0000256" key="2">
    <source>
        <dbReference type="ARBA" id="ARBA00022448"/>
    </source>
</evidence>
<keyword evidence="2 7" id="KW-0813">Transport</keyword>
<evidence type="ECO:0000256" key="5">
    <source>
        <dbReference type="ARBA" id="ARBA00022989"/>
    </source>
</evidence>
<protein>
    <submittedName>
        <fullName evidence="10">Sugar ABC transporter permease</fullName>
    </submittedName>
</protein>
<accession>A0A7X6AU46</accession>
<evidence type="ECO:0000256" key="3">
    <source>
        <dbReference type="ARBA" id="ARBA00022475"/>
    </source>
</evidence>
<dbReference type="GO" id="GO:0055085">
    <property type="term" value="P:transmembrane transport"/>
    <property type="evidence" value="ECO:0007669"/>
    <property type="project" value="InterPro"/>
</dbReference>
<comment type="subcellular location">
    <subcellularLocation>
        <location evidence="1 7">Cell membrane</location>
        <topology evidence="1 7">Multi-pass membrane protein</topology>
    </subcellularLocation>
</comment>
<evidence type="ECO:0000313" key="11">
    <source>
        <dbReference type="Proteomes" id="UP000536624"/>
    </source>
</evidence>
<feature type="compositionally biased region" description="Basic residues" evidence="8">
    <location>
        <begin position="30"/>
        <end position="41"/>
    </location>
</feature>
<sequence length="328" mass="34753">MATLNESRASKAAAMTAPATATAGGEAVHPPRRTNRAGSPSRRRRRWLGLMYLAPALLIYACVVLLPAGQGLNLSFYHWDGITAATWAGVDNYTDFLTDPTLRQAVGHTLFFIVFFSFLPVTLGMASAALTARRDTRGAGVYRWIIFLPQVLTPAVVAVVWKQIYAPDGPLNSVLSAFALGGLTRGWLGDFTWALPALGLAGTWGAFGLCMVLFAAGAQNIPNELYDAARMDGAGPLREFFTVTLPGLRGQLAVALTLTLLGAIRVFDIVWLTTKGGPGTSTITPTVVLYKRAFSNPDVGAACAIGVVLAVVALIVSLAVVKLSESDD</sequence>
<dbReference type="InterPro" id="IPR051393">
    <property type="entry name" value="ABC_transporter_permease"/>
</dbReference>
<feature type="transmembrane region" description="Helical" evidence="7">
    <location>
        <begin position="47"/>
        <end position="69"/>
    </location>
</feature>
<reference evidence="10 11" key="1">
    <citation type="submission" date="2020-02" db="EMBL/GenBank/DDBJ databases">
        <title>Streptomyces malaysiensis DSM14702 (JHCC583434, PFL_A843) Genome sequencing and assembly.</title>
        <authorList>
            <person name="Samborskyy M."/>
        </authorList>
    </citation>
    <scope>NUCLEOTIDE SEQUENCE [LARGE SCALE GENOMIC DNA]</scope>
    <source>
        <strain evidence="10 11">DSM 14702</strain>
    </source>
</reference>
<dbReference type="SUPFAM" id="SSF161098">
    <property type="entry name" value="MetI-like"/>
    <property type="match status" value="1"/>
</dbReference>
<dbReference type="InterPro" id="IPR035906">
    <property type="entry name" value="MetI-like_sf"/>
</dbReference>
<feature type="compositionally biased region" description="Low complexity" evidence="8">
    <location>
        <begin position="10"/>
        <end position="23"/>
    </location>
</feature>
<feature type="transmembrane region" description="Helical" evidence="7">
    <location>
        <begin position="193"/>
        <end position="216"/>
    </location>
</feature>
<evidence type="ECO:0000313" key="10">
    <source>
        <dbReference type="EMBL" id="NIY62483.1"/>
    </source>
</evidence>
<keyword evidence="6 7" id="KW-0472">Membrane</keyword>
<evidence type="ECO:0000256" key="1">
    <source>
        <dbReference type="ARBA" id="ARBA00004651"/>
    </source>
</evidence>
<dbReference type="CDD" id="cd06261">
    <property type="entry name" value="TM_PBP2"/>
    <property type="match status" value="1"/>
</dbReference>